<dbReference type="Gene3D" id="2.60.120.10">
    <property type="entry name" value="Jelly Rolls"/>
    <property type="match status" value="1"/>
</dbReference>
<dbReference type="PROSITE" id="PS50042">
    <property type="entry name" value="CNMP_BINDING_3"/>
    <property type="match status" value="1"/>
</dbReference>
<dbReference type="PANTHER" id="PTHR11635">
    <property type="entry name" value="CAMP-DEPENDENT PROTEIN KINASE REGULATORY CHAIN"/>
    <property type="match status" value="1"/>
</dbReference>
<dbReference type="SMART" id="SM00100">
    <property type="entry name" value="cNMP"/>
    <property type="match status" value="1"/>
</dbReference>
<dbReference type="PANTHER" id="PTHR11635:SF152">
    <property type="entry name" value="CAMP-DEPENDENT PROTEIN KINASE TYPE I REGULATORY SUBUNIT-RELATED"/>
    <property type="match status" value="1"/>
</dbReference>
<dbReference type="InterPro" id="IPR014710">
    <property type="entry name" value="RmlC-like_jellyroll"/>
</dbReference>
<dbReference type="InterPro" id="IPR018488">
    <property type="entry name" value="cNMP-bd_CS"/>
</dbReference>
<dbReference type="EMBL" id="MFNF01000014">
    <property type="protein sequence ID" value="OGH03636.1"/>
    <property type="molecule type" value="Genomic_DNA"/>
</dbReference>
<dbReference type="Pfam" id="PF00027">
    <property type="entry name" value="cNMP_binding"/>
    <property type="match status" value="1"/>
</dbReference>
<dbReference type="InterPro" id="IPR050503">
    <property type="entry name" value="cAMP-dep_PK_reg_su-like"/>
</dbReference>
<evidence type="ECO:0000313" key="3">
    <source>
        <dbReference type="Proteomes" id="UP000177583"/>
    </source>
</evidence>
<reference evidence="2 3" key="1">
    <citation type="journal article" date="2016" name="Nat. Commun.">
        <title>Thousands of microbial genomes shed light on interconnected biogeochemical processes in an aquifer system.</title>
        <authorList>
            <person name="Anantharaman K."/>
            <person name="Brown C.T."/>
            <person name="Hug L.A."/>
            <person name="Sharon I."/>
            <person name="Castelle C.J."/>
            <person name="Probst A.J."/>
            <person name="Thomas B.C."/>
            <person name="Singh A."/>
            <person name="Wilkins M.J."/>
            <person name="Karaoz U."/>
            <person name="Brodie E.L."/>
            <person name="Williams K.H."/>
            <person name="Hubbard S.S."/>
            <person name="Banfield J.F."/>
        </authorList>
    </citation>
    <scope>NUCLEOTIDE SEQUENCE [LARGE SCALE GENOMIC DNA]</scope>
</reference>
<evidence type="ECO:0000259" key="1">
    <source>
        <dbReference type="PROSITE" id="PS50042"/>
    </source>
</evidence>
<dbReference type="CDD" id="cd00038">
    <property type="entry name" value="CAP_ED"/>
    <property type="match status" value="1"/>
</dbReference>
<sequence length="150" mass="16597">MLEILSKVPLFSQLNKNELRRVAKIIYERHYSKGEFLFRKGEPGAAMFIIRSGQVDIVMTKDEEDEEVGMILASLGPGSFLGELALLDDTPRSAGAIAATNTKAMAFFRADLNKLIDTEPKIGSLILKELALIIGKRLKVTNEQLYNAKG</sequence>
<dbReference type="SUPFAM" id="SSF51206">
    <property type="entry name" value="cAMP-binding domain-like"/>
    <property type="match status" value="1"/>
</dbReference>
<dbReference type="AlphaFoldDB" id="A0A1F6GZN9"/>
<dbReference type="GO" id="GO:0034236">
    <property type="term" value="F:protein kinase A catalytic subunit binding"/>
    <property type="evidence" value="ECO:0007669"/>
    <property type="project" value="TreeGrafter"/>
</dbReference>
<gene>
    <name evidence="2" type="ORF">A2557_13920</name>
</gene>
<dbReference type="GO" id="GO:0004862">
    <property type="term" value="F:cAMP-dependent protein kinase inhibitor activity"/>
    <property type="evidence" value="ECO:0007669"/>
    <property type="project" value="TreeGrafter"/>
</dbReference>
<protein>
    <recommendedName>
        <fullName evidence="1">Cyclic nucleotide-binding domain-containing protein</fullName>
    </recommendedName>
</protein>
<dbReference type="PRINTS" id="PR00103">
    <property type="entry name" value="CAMPKINASE"/>
</dbReference>
<feature type="domain" description="Cyclic nucleotide-binding" evidence="1">
    <location>
        <begin position="10"/>
        <end position="116"/>
    </location>
</feature>
<dbReference type="GO" id="GO:0030552">
    <property type="term" value="F:cAMP binding"/>
    <property type="evidence" value="ECO:0007669"/>
    <property type="project" value="TreeGrafter"/>
</dbReference>
<dbReference type="GO" id="GO:0005829">
    <property type="term" value="C:cytosol"/>
    <property type="evidence" value="ECO:0007669"/>
    <property type="project" value="TreeGrafter"/>
</dbReference>
<evidence type="ECO:0000313" key="2">
    <source>
        <dbReference type="EMBL" id="OGH03636.1"/>
    </source>
</evidence>
<proteinExistence type="predicted"/>
<dbReference type="Proteomes" id="UP000177583">
    <property type="component" value="Unassembled WGS sequence"/>
</dbReference>
<dbReference type="InterPro" id="IPR018490">
    <property type="entry name" value="cNMP-bd_dom_sf"/>
</dbReference>
<comment type="caution">
    <text evidence="2">The sequence shown here is derived from an EMBL/GenBank/DDBJ whole genome shotgun (WGS) entry which is preliminary data.</text>
</comment>
<dbReference type="PROSITE" id="PS00889">
    <property type="entry name" value="CNMP_BINDING_2"/>
    <property type="match status" value="1"/>
</dbReference>
<accession>A0A1F6GZN9</accession>
<organism evidence="2 3">
    <name type="scientific">Candidatus Lambdaproteobacteria bacterium RIFOXYD2_FULL_56_26</name>
    <dbReference type="NCBI Taxonomy" id="1817773"/>
    <lineage>
        <taxon>Bacteria</taxon>
        <taxon>Pseudomonadati</taxon>
        <taxon>Pseudomonadota</taxon>
        <taxon>Candidatus Lambdaproteobacteria</taxon>
    </lineage>
</organism>
<dbReference type="InterPro" id="IPR000595">
    <property type="entry name" value="cNMP-bd_dom"/>
</dbReference>
<dbReference type="GO" id="GO:0005952">
    <property type="term" value="C:cAMP-dependent protein kinase complex"/>
    <property type="evidence" value="ECO:0007669"/>
    <property type="project" value="InterPro"/>
</dbReference>
<name>A0A1F6GZN9_9PROT</name>